<dbReference type="InterPro" id="IPR033205">
    <property type="entry name" value="COP9_CSN8"/>
</dbReference>
<dbReference type="EMBL" id="CAJZBQ010000021">
    <property type="protein sequence ID" value="CAG9318806.1"/>
    <property type="molecule type" value="Genomic_DNA"/>
</dbReference>
<evidence type="ECO:0000313" key="8">
    <source>
        <dbReference type="Proteomes" id="UP001162131"/>
    </source>
</evidence>
<evidence type="ECO:0000256" key="3">
    <source>
        <dbReference type="ARBA" id="ARBA00022490"/>
    </source>
</evidence>
<reference evidence="7" key="1">
    <citation type="submission" date="2021-09" db="EMBL/GenBank/DDBJ databases">
        <authorList>
            <consortium name="AG Swart"/>
            <person name="Singh M."/>
            <person name="Singh A."/>
            <person name="Seah K."/>
            <person name="Emmerich C."/>
        </authorList>
    </citation>
    <scope>NUCLEOTIDE SEQUENCE</scope>
    <source>
        <strain evidence="7">ATCC30299</strain>
    </source>
</reference>
<evidence type="ECO:0000256" key="4">
    <source>
        <dbReference type="ARBA" id="ARBA00022790"/>
    </source>
</evidence>
<organism evidence="7 8">
    <name type="scientific">Blepharisma stoltei</name>
    <dbReference type="NCBI Taxonomy" id="1481888"/>
    <lineage>
        <taxon>Eukaryota</taxon>
        <taxon>Sar</taxon>
        <taxon>Alveolata</taxon>
        <taxon>Ciliophora</taxon>
        <taxon>Postciliodesmatophora</taxon>
        <taxon>Heterotrichea</taxon>
        <taxon>Heterotrichida</taxon>
        <taxon>Blepharismidae</taxon>
        <taxon>Blepharisma</taxon>
    </lineage>
</organism>
<evidence type="ECO:0000256" key="1">
    <source>
        <dbReference type="ARBA" id="ARBA00004123"/>
    </source>
</evidence>
<dbReference type="InterPro" id="IPR033464">
    <property type="entry name" value="CSN8_PSD8_EIF3K"/>
</dbReference>
<dbReference type="AlphaFoldDB" id="A0AAU9JDJ8"/>
<accession>A0AAU9JDJ8</accession>
<comment type="caution">
    <text evidence="7">The sequence shown here is derived from an EMBL/GenBank/DDBJ whole genome shotgun (WGS) entry which is preliminary data.</text>
</comment>
<dbReference type="PANTHER" id="PTHR13339">
    <property type="entry name" value="COP9 SIGNALOSOME COMPLEX SUBUNIT 8"/>
    <property type="match status" value="1"/>
</dbReference>
<sequence length="201" mass="23574">MDFPALLRNAGQNDVINIADFVRQWDESSLDHRYHPSQTQVIFHLFGYYLLNKLNEAKFLWKRLPNEFKSENPHNAELIATWNLGKNLLKKDLVRAQKKINTTHWRDATDLARMLRKKLQQDAKAVISKTYVSIQIAKAAEMFGINETELRPHVERWGWRIENDYVKPTQTTQITKREVATDDIQVIGELVSYLEQKNNLV</sequence>
<feature type="domain" description="CSN8/PSMD8/EIF3K" evidence="6">
    <location>
        <begin position="44"/>
        <end position="166"/>
    </location>
</feature>
<dbReference type="Pfam" id="PF10075">
    <property type="entry name" value="CSN8_PSD8_EIF3K"/>
    <property type="match status" value="1"/>
</dbReference>
<name>A0AAU9JDJ8_9CILI</name>
<dbReference type="GO" id="GO:0005737">
    <property type="term" value="C:cytoplasm"/>
    <property type="evidence" value="ECO:0007669"/>
    <property type="project" value="UniProtKB-SubCell"/>
</dbReference>
<gene>
    <name evidence="7" type="ORF">BSTOLATCC_MIC22170</name>
</gene>
<dbReference type="GO" id="GO:0010387">
    <property type="term" value="P:COP9 signalosome assembly"/>
    <property type="evidence" value="ECO:0007669"/>
    <property type="project" value="InterPro"/>
</dbReference>
<evidence type="ECO:0000256" key="5">
    <source>
        <dbReference type="ARBA" id="ARBA00023242"/>
    </source>
</evidence>
<keyword evidence="4" id="KW-0736">Signalosome</keyword>
<keyword evidence="3" id="KW-0963">Cytoplasm</keyword>
<evidence type="ECO:0000313" key="7">
    <source>
        <dbReference type="EMBL" id="CAG9318806.1"/>
    </source>
</evidence>
<dbReference type="PANTHER" id="PTHR13339:SF0">
    <property type="entry name" value="COP9 SIGNALOSOME COMPLEX SUBUNIT 8"/>
    <property type="match status" value="1"/>
</dbReference>
<dbReference type="Proteomes" id="UP001162131">
    <property type="component" value="Unassembled WGS sequence"/>
</dbReference>
<proteinExistence type="predicted"/>
<dbReference type="GO" id="GO:0008180">
    <property type="term" value="C:COP9 signalosome"/>
    <property type="evidence" value="ECO:0007669"/>
    <property type="project" value="UniProtKB-KW"/>
</dbReference>
<evidence type="ECO:0000259" key="6">
    <source>
        <dbReference type="Pfam" id="PF10075"/>
    </source>
</evidence>
<evidence type="ECO:0000256" key="2">
    <source>
        <dbReference type="ARBA" id="ARBA00004496"/>
    </source>
</evidence>
<comment type="subcellular location">
    <subcellularLocation>
        <location evidence="2">Cytoplasm</location>
    </subcellularLocation>
    <subcellularLocation>
        <location evidence="1">Nucleus</location>
    </subcellularLocation>
</comment>
<dbReference type="GO" id="GO:0000338">
    <property type="term" value="P:protein deneddylation"/>
    <property type="evidence" value="ECO:0007669"/>
    <property type="project" value="InterPro"/>
</dbReference>
<protein>
    <recommendedName>
        <fullName evidence="6">CSN8/PSMD8/EIF3K domain-containing protein</fullName>
    </recommendedName>
</protein>
<keyword evidence="8" id="KW-1185">Reference proteome</keyword>
<keyword evidence="5" id="KW-0539">Nucleus</keyword>